<proteinExistence type="predicted"/>
<evidence type="ECO:0000313" key="2">
    <source>
        <dbReference type="WBParaSite" id="ES5_v2.g7238.t1"/>
    </source>
</evidence>
<reference evidence="2" key="1">
    <citation type="submission" date="2022-11" db="UniProtKB">
        <authorList>
            <consortium name="WormBaseParasite"/>
        </authorList>
    </citation>
    <scope>IDENTIFICATION</scope>
</reference>
<organism evidence="1 2">
    <name type="scientific">Panagrolaimus sp. ES5</name>
    <dbReference type="NCBI Taxonomy" id="591445"/>
    <lineage>
        <taxon>Eukaryota</taxon>
        <taxon>Metazoa</taxon>
        <taxon>Ecdysozoa</taxon>
        <taxon>Nematoda</taxon>
        <taxon>Chromadorea</taxon>
        <taxon>Rhabditida</taxon>
        <taxon>Tylenchina</taxon>
        <taxon>Panagrolaimomorpha</taxon>
        <taxon>Panagrolaimoidea</taxon>
        <taxon>Panagrolaimidae</taxon>
        <taxon>Panagrolaimus</taxon>
    </lineage>
</organism>
<accession>A0AC34GRD4</accession>
<name>A0AC34GRD4_9BILA</name>
<dbReference type="Proteomes" id="UP000887579">
    <property type="component" value="Unplaced"/>
</dbReference>
<dbReference type="WBParaSite" id="ES5_v2.g7238.t1">
    <property type="protein sequence ID" value="ES5_v2.g7238.t1"/>
    <property type="gene ID" value="ES5_v2.g7238"/>
</dbReference>
<sequence length="168" mass="19456">MVKKEWNLCKLNSLVFIIICFFNIVVSSSISDDNIYHLKSGYENNSSNNTVNDDEYQCILESPDPWDPTIPSKFFKANLSACESKYRDLSSLTNGYVKIDLSLAKPNSTCQWQCLFPDDIKVTYTKSEWHEITDQSKCDVIKVRCFINDNSDEQYYENLHVQVSNSYN</sequence>
<evidence type="ECO:0000313" key="1">
    <source>
        <dbReference type="Proteomes" id="UP000887579"/>
    </source>
</evidence>
<protein>
    <submittedName>
        <fullName evidence="2">Uncharacterized protein</fullName>
    </submittedName>
</protein>